<evidence type="ECO:0000259" key="1">
    <source>
        <dbReference type="Pfam" id="PF00144"/>
    </source>
</evidence>
<dbReference type="EMBL" id="UINC01003684">
    <property type="protein sequence ID" value="SVA08408.1"/>
    <property type="molecule type" value="Genomic_DNA"/>
</dbReference>
<dbReference type="Pfam" id="PF00144">
    <property type="entry name" value="Beta-lactamase"/>
    <property type="match status" value="1"/>
</dbReference>
<sequence>MKQFKITIKILFIFFYLFIIHCSNHESSTKWPTVGWEVTTAMSQGMNYDSLYAFSAKLASGDLGYIDGMLVIRNGMIVFEKEYTNDYDSLFKTTGTKLGKYNYYDPLWHPYYNNTRLHTMQSVSKSFTAAAVGIAINNGSIPSLDAKIMDYFGEYESSTPDPRRDAMTIRDVLTMTTGIQWDEFSMPYTDPTSNCVQMEESLDWIQYVIDQPMAFEPGEKYEYNSGATMLLSYLINKTTGQDLADYVKTNLFESLGITDYYWKHTPTGLTDAEGGLYLRSRDLAKFGYLYLHNGKWGNNQVLPENWVENTQAKPVDTIWPKFKYGFQWWLMPYGKNHTALLASGLGGQRMIVLPELDIVAVFTGWNIYEKPALDSWMAMNKMIDAVVDE</sequence>
<proteinExistence type="predicted"/>
<accession>A0A381SYK5</accession>
<dbReference type="InterPro" id="IPR050789">
    <property type="entry name" value="Diverse_Enzym_Activities"/>
</dbReference>
<reference evidence="2" key="1">
    <citation type="submission" date="2018-05" db="EMBL/GenBank/DDBJ databases">
        <authorList>
            <person name="Lanie J.A."/>
            <person name="Ng W.-L."/>
            <person name="Kazmierczak K.M."/>
            <person name="Andrzejewski T.M."/>
            <person name="Davidsen T.M."/>
            <person name="Wayne K.J."/>
            <person name="Tettelin H."/>
            <person name="Glass J.I."/>
            <person name="Rusch D."/>
            <person name="Podicherti R."/>
            <person name="Tsui H.-C.T."/>
            <person name="Winkler M.E."/>
        </authorList>
    </citation>
    <scope>NUCLEOTIDE SEQUENCE</scope>
</reference>
<dbReference type="PANTHER" id="PTHR43283:SF7">
    <property type="entry name" value="BETA-LACTAMASE-RELATED DOMAIN-CONTAINING PROTEIN"/>
    <property type="match status" value="1"/>
</dbReference>
<name>A0A381SYK5_9ZZZZ</name>
<evidence type="ECO:0000313" key="2">
    <source>
        <dbReference type="EMBL" id="SVA08408.1"/>
    </source>
</evidence>
<dbReference type="PANTHER" id="PTHR43283">
    <property type="entry name" value="BETA-LACTAMASE-RELATED"/>
    <property type="match status" value="1"/>
</dbReference>
<gene>
    <name evidence="2" type="ORF">METZ01_LOCUS61262</name>
</gene>
<dbReference type="InterPro" id="IPR012338">
    <property type="entry name" value="Beta-lactam/transpept-like"/>
</dbReference>
<feature type="domain" description="Beta-lactamase-related" evidence="1">
    <location>
        <begin position="115"/>
        <end position="362"/>
    </location>
</feature>
<dbReference type="Gene3D" id="3.40.710.10">
    <property type="entry name" value="DD-peptidase/beta-lactamase superfamily"/>
    <property type="match status" value="1"/>
</dbReference>
<organism evidence="2">
    <name type="scientific">marine metagenome</name>
    <dbReference type="NCBI Taxonomy" id="408172"/>
    <lineage>
        <taxon>unclassified sequences</taxon>
        <taxon>metagenomes</taxon>
        <taxon>ecological metagenomes</taxon>
    </lineage>
</organism>
<dbReference type="InterPro" id="IPR001466">
    <property type="entry name" value="Beta-lactam-related"/>
</dbReference>
<dbReference type="AlphaFoldDB" id="A0A381SYK5"/>
<dbReference type="SUPFAM" id="SSF56601">
    <property type="entry name" value="beta-lactamase/transpeptidase-like"/>
    <property type="match status" value="1"/>
</dbReference>
<protein>
    <recommendedName>
        <fullName evidence="1">Beta-lactamase-related domain-containing protein</fullName>
    </recommendedName>
</protein>